<feature type="transmembrane region" description="Helical" evidence="9">
    <location>
        <begin position="131"/>
        <end position="150"/>
    </location>
</feature>
<keyword evidence="3" id="KW-0597">Phosphoprotein</keyword>
<feature type="transmembrane region" description="Helical" evidence="9">
    <location>
        <begin position="59"/>
        <end position="80"/>
    </location>
</feature>
<dbReference type="InterPro" id="IPR036890">
    <property type="entry name" value="HATPase_C_sf"/>
</dbReference>
<keyword evidence="4 11" id="KW-0808">Transferase</keyword>
<keyword evidence="5" id="KW-0547">Nucleotide-binding</keyword>
<dbReference type="PANTHER" id="PTHR43065">
    <property type="entry name" value="SENSOR HISTIDINE KINASE"/>
    <property type="match status" value="1"/>
</dbReference>
<evidence type="ECO:0000256" key="4">
    <source>
        <dbReference type="ARBA" id="ARBA00022679"/>
    </source>
</evidence>
<feature type="transmembrane region" description="Helical" evidence="9">
    <location>
        <begin position="32"/>
        <end position="53"/>
    </location>
</feature>
<proteinExistence type="predicted"/>
<dbReference type="InterPro" id="IPR014265">
    <property type="entry name" value="XrtA/PrsK"/>
</dbReference>
<accession>A0ABT5UDY4</accession>
<comment type="catalytic activity">
    <reaction evidence="1">
        <text>ATP + protein L-histidine = ADP + protein N-phospho-L-histidine.</text>
        <dbReference type="EC" id="2.7.13.3"/>
    </reaction>
</comment>
<keyword evidence="9" id="KW-1133">Transmembrane helix</keyword>
<keyword evidence="9" id="KW-0472">Membrane</keyword>
<evidence type="ECO:0000256" key="8">
    <source>
        <dbReference type="ARBA" id="ARBA00023012"/>
    </source>
</evidence>
<dbReference type="InterPro" id="IPR005467">
    <property type="entry name" value="His_kinase_dom"/>
</dbReference>
<keyword evidence="6 11" id="KW-0418">Kinase</keyword>
<dbReference type="EMBL" id="JAPMOU010000038">
    <property type="protein sequence ID" value="MDE1464591.1"/>
    <property type="molecule type" value="Genomic_DNA"/>
</dbReference>
<dbReference type="Gene3D" id="3.30.565.10">
    <property type="entry name" value="Histidine kinase-like ATPase, C-terminal domain"/>
    <property type="match status" value="1"/>
</dbReference>
<dbReference type="PANTHER" id="PTHR43065:SF46">
    <property type="entry name" value="C4-DICARBOXYLATE TRANSPORT SENSOR PROTEIN DCTB"/>
    <property type="match status" value="1"/>
</dbReference>
<evidence type="ECO:0000259" key="10">
    <source>
        <dbReference type="PROSITE" id="PS50109"/>
    </source>
</evidence>
<evidence type="ECO:0000256" key="2">
    <source>
        <dbReference type="ARBA" id="ARBA00012438"/>
    </source>
</evidence>
<dbReference type="PROSITE" id="PS50109">
    <property type="entry name" value="HIS_KIN"/>
    <property type="match status" value="1"/>
</dbReference>
<evidence type="ECO:0000256" key="6">
    <source>
        <dbReference type="ARBA" id="ARBA00022777"/>
    </source>
</evidence>
<feature type="transmembrane region" description="Helical" evidence="9">
    <location>
        <begin position="231"/>
        <end position="250"/>
    </location>
</feature>
<dbReference type="SMART" id="SM00387">
    <property type="entry name" value="HATPase_c"/>
    <property type="match status" value="1"/>
</dbReference>
<dbReference type="NCBIfam" id="TIGR02916">
    <property type="entry name" value="PEP_his_kin"/>
    <property type="match status" value="1"/>
</dbReference>
<dbReference type="InterPro" id="IPR003594">
    <property type="entry name" value="HATPase_dom"/>
</dbReference>
<evidence type="ECO:0000256" key="7">
    <source>
        <dbReference type="ARBA" id="ARBA00022840"/>
    </source>
</evidence>
<keyword evidence="7" id="KW-0067">ATP-binding</keyword>
<evidence type="ECO:0000256" key="9">
    <source>
        <dbReference type="SAM" id="Phobius"/>
    </source>
</evidence>
<feature type="transmembrane region" description="Helical" evidence="9">
    <location>
        <begin position="92"/>
        <end position="111"/>
    </location>
</feature>
<dbReference type="EC" id="2.7.13.3" evidence="2"/>
<comment type="caution">
    <text evidence="11">The sequence shown here is derived from an EMBL/GenBank/DDBJ whole genome shotgun (WGS) entry which is preliminary data.</text>
</comment>
<dbReference type="Pfam" id="PF02518">
    <property type="entry name" value="HATPase_c"/>
    <property type="match status" value="1"/>
</dbReference>
<dbReference type="SUPFAM" id="SSF55874">
    <property type="entry name" value="ATPase domain of HSP90 chaperone/DNA topoisomerase II/histidine kinase"/>
    <property type="match status" value="1"/>
</dbReference>
<name>A0ABT5UDY4_9GAMM</name>
<keyword evidence="9" id="KW-0812">Transmembrane</keyword>
<sequence>MDSVGLVSYSIAATAYLALTFLLCTRLKEGTVGGWLVLATAGMSIWAGIVAYASWDETVFLADVLPVEAVRTLLWCWFLLKLLGYTALAGSKFIAVGRPALLVAVALLVWLELDSDFLSLVQQQSASDLRIISHLLLAIVSLFLIEQLYRNTQVDKRWAVKHLYLGLTVAFAFDFILYAEALLYSHINLVMWNARGLVDALIVPLIALSATRNPKWAVDVFVSRRVIYRTSVLVITGGYLLVMAIAGYYIRDFGGEWSEVFLAVFITSALVGFFVLLFSAQIRAKIKVLINKHFFHFKYDYRDEWMRLNNALVSIDATEPLQQRCIKVMADTVDSPAGVLWCKDKKSVFQPVYGWNMRFSDHWQETRESELVRFLMVKKWVINKSEYDANQSLYDGVAFPDWFTQNDDNWLIVPLINHDDLFGFIVLARPRAKRTINWEEHDLLKMIGYQLTNYLALINASEELANARQFEAYNRLSAFVVHDLKNVVAQLSLIVTNASKHKHNPEFIDDALETLTNAVAKMNRMLEQLRKGKIPTKNKSMVDLNTVIAEVARQQSGYAPHVTLVNSDQTIPLNIDRAKLVSVLGHLVQNAQDATEDSGWVKLTAGQDNDNAIINIVDNGVGMDAEFIKTRLFKPFDTTKGNAGMGIGVFDAKEFIESQDGTISVNSEPGKGTEFMIRLPLYQGLPNEATKSTEGEQACQI</sequence>
<feature type="transmembrane region" description="Helical" evidence="9">
    <location>
        <begin position="6"/>
        <end position="25"/>
    </location>
</feature>
<organism evidence="11 12">
    <name type="scientific">Spartinivicinus poritis</name>
    <dbReference type="NCBI Taxonomy" id="2994640"/>
    <lineage>
        <taxon>Bacteria</taxon>
        <taxon>Pseudomonadati</taxon>
        <taxon>Pseudomonadota</taxon>
        <taxon>Gammaproteobacteria</taxon>
        <taxon>Oceanospirillales</taxon>
        <taxon>Zooshikellaceae</taxon>
        <taxon>Spartinivicinus</taxon>
    </lineage>
</organism>
<evidence type="ECO:0000256" key="5">
    <source>
        <dbReference type="ARBA" id="ARBA00022741"/>
    </source>
</evidence>
<protein>
    <recommendedName>
        <fullName evidence="2">histidine kinase</fullName>
        <ecNumber evidence="2">2.7.13.3</ecNumber>
    </recommendedName>
</protein>
<evidence type="ECO:0000256" key="1">
    <source>
        <dbReference type="ARBA" id="ARBA00000085"/>
    </source>
</evidence>
<dbReference type="SUPFAM" id="SSF55781">
    <property type="entry name" value="GAF domain-like"/>
    <property type="match status" value="1"/>
</dbReference>
<reference evidence="11 12" key="1">
    <citation type="submission" date="2022-11" db="EMBL/GenBank/DDBJ databases">
        <title>Spartinivicinus poritis sp. nov., isolated from scleractinian coral Porites lutea.</title>
        <authorList>
            <person name="Zhang G."/>
            <person name="Cai L."/>
            <person name="Wei Q."/>
        </authorList>
    </citation>
    <scope>NUCLEOTIDE SEQUENCE [LARGE SCALE GENOMIC DNA]</scope>
    <source>
        <strain evidence="11 12">A2-2</strain>
    </source>
</reference>
<dbReference type="RefSeq" id="WP_274690916.1">
    <property type="nucleotide sequence ID" value="NZ_JAPMOU010000038.1"/>
</dbReference>
<keyword evidence="12" id="KW-1185">Reference proteome</keyword>
<feature type="transmembrane region" description="Helical" evidence="9">
    <location>
        <begin position="262"/>
        <end position="282"/>
    </location>
</feature>
<feature type="transmembrane region" description="Helical" evidence="9">
    <location>
        <begin position="190"/>
        <end position="210"/>
    </location>
</feature>
<dbReference type="InterPro" id="IPR004358">
    <property type="entry name" value="Sig_transdc_His_kin-like_C"/>
</dbReference>
<dbReference type="GO" id="GO:0004673">
    <property type="term" value="F:protein histidine kinase activity"/>
    <property type="evidence" value="ECO:0007669"/>
    <property type="project" value="UniProtKB-EC"/>
</dbReference>
<feature type="domain" description="Histidine kinase" evidence="10">
    <location>
        <begin position="479"/>
        <end position="683"/>
    </location>
</feature>
<evidence type="ECO:0000313" key="11">
    <source>
        <dbReference type="EMBL" id="MDE1464591.1"/>
    </source>
</evidence>
<dbReference type="PRINTS" id="PR00344">
    <property type="entry name" value="BCTRLSENSOR"/>
</dbReference>
<feature type="transmembrane region" description="Helical" evidence="9">
    <location>
        <begin position="162"/>
        <end position="184"/>
    </location>
</feature>
<dbReference type="CDD" id="cd00082">
    <property type="entry name" value="HisKA"/>
    <property type="match status" value="1"/>
</dbReference>
<keyword evidence="8" id="KW-0902">Two-component regulatory system</keyword>
<gene>
    <name evidence="11" type="primary">prsK</name>
    <name evidence="11" type="ORF">ORQ98_21745</name>
</gene>
<evidence type="ECO:0000313" key="12">
    <source>
        <dbReference type="Proteomes" id="UP001528823"/>
    </source>
</evidence>
<evidence type="ECO:0000256" key="3">
    <source>
        <dbReference type="ARBA" id="ARBA00022553"/>
    </source>
</evidence>
<dbReference type="InterPro" id="IPR003661">
    <property type="entry name" value="HisK_dim/P_dom"/>
</dbReference>
<dbReference type="Proteomes" id="UP001528823">
    <property type="component" value="Unassembled WGS sequence"/>
</dbReference>